<evidence type="ECO:0000256" key="3">
    <source>
        <dbReference type="ARBA" id="ARBA00022989"/>
    </source>
</evidence>
<dbReference type="GO" id="GO:0003954">
    <property type="term" value="F:NADH dehydrogenase activity"/>
    <property type="evidence" value="ECO:0007669"/>
    <property type="project" value="TreeGrafter"/>
</dbReference>
<dbReference type="InterPro" id="IPR001750">
    <property type="entry name" value="ND/Mrp_TM"/>
</dbReference>
<evidence type="ECO:0000256" key="5">
    <source>
        <dbReference type="RuleBase" id="RU000320"/>
    </source>
</evidence>
<proteinExistence type="predicted"/>
<dbReference type="GO" id="GO:0012505">
    <property type="term" value="C:endomembrane system"/>
    <property type="evidence" value="ECO:0007669"/>
    <property type="project" value="UniProtKB-SubCell"/>
</dbReference>
<accession>A0A7T0BW49</accession>
<feature type="transmembrane region" description="Helical" evidence="6">
    <location>
        <begin position="277"/>
        <end position="300"/>
    </location>
</feature>
<feature type="transmembrane region" description="Helical" evidence="6">
    <location>
        <begin position="6"/>
        <end position="22"/>
    </location>
</feature>
<feature type="transmembrane region" description="Helical" evidence="6">
    <location>
        <begin position="445"/>
        <end position="465"/>
    </location>
</feature>
<dbReference type="AlphaFoldDB" id="A0A7T0BW49"/>
<dbReference type="PRINTS" id="PR01435">
    <property type="entry name" value="NPOXDRDTASE5"/>
</dbReference>
<feature type="transmembrane region" description="Helical" evidence="6">
    <location>
        <begin position="110"/>
        <end position="128"/>
    </location>
</feature>
<keyword evidence="3 6" id="KW-1133">Transmembrane helix</keyword>
<comment type="subcellular location">
    <subcellularLocation>
        <location evidence="1">Endomembrane system</location>
        <topology evidence="1">Multi-pass membrane protein</topology>
    </subcellularLocation>
    <subcellularLocation>
        <location evidence="5">Membrane</location>
        <topology evidence="5">Multi-pass membrane protein</topology>
    </subcellularLocation>
</comment>
<dbReference type="EMBL" id="CP048685">
    <property type="protein sequence ID" value="QPJ62051.1"/>
    <property type="molecule type" value="Genomic_DNA"/>
</dbReference>
<feature type="transmembrane region" description="Helical" evidence="6">
    <location>
        <begin position="493"/>
        <end position="513"/>
    </location>
</feature>
<feature type="transmembrane region" description="Helical" evidence="6">
    <location>
        <begin position="215"/>
        <end position="234"/>
    </location>
</feature>
<evidence type="ECO:0000313" key="9">
    <source>
        <dbReference type="EMBL" id="QPJ62051.1"/>
    </source>
</evidence>
<dbReference type="Pfam" id="PF00361">
    <property type="entry name" value="Proton_antipo_M"/>
    <property type="match status" value="1"/>
</dbReference>
<feature type="transmembrane region" description="Helical" evidence="6">
    <location>
        <begin position="384"/>
        <end position="404"/>
    </location>
</feature>
<dbReference type="GO" id="GO:0015990">
    <property type="term" value="P:electron transport coupled proton transport"/>
    <property type="evidence" value="ECO:0007669"/>
    <property type="project" value="TreeGrafter"/>
</dbReference>
<keyword evidence="2 5" id="KW-0812">Transmembrane</keyword>
<reference evidence="9 10" key="1">
    <citation type="submission" date="2020-02" db="EMBL/GenBank/DDBJ databases">
        <title>Genomic and physiological characterization of two novel Nitrospinaceae genera.</title>
        <authorList>
            <person name="Mueller A.J."/>
            <person name="Jung M.-Y."/>
            <person name="Strachan C.R."/>
            <person name="Herbold C.W."/>
            <person name="Kirkegaard R.H."/>
            <person name="Daims H."/>
        </authorList>
    </citation>
    <scope>NUCLEOTIDE SEQUENCE [LARGE SCALE GENOMIC DNA]</scope>
    <source>
        <strain evidence="9">EB</strain>
    </source>
</reference>
<feature type="transmembrane region" description="Helical" evidence="6">
    <location>
        <begin position="134"/>
        <end position="155"/>
    </location>
</feature>
<feature type="transmembrane region" description="Helical" evidence="6">
    <location>
        <begin position="71"/>
        <end position="98"/>
    </location>
</feature>
<evidence type="ECO:0000256" key="1">
    <source>
        <dbReference type="ARBA" id="ARBA00004127"/>
    </source>
</evidence>
<dbReference type="PRINTS" id="PR01434">
    <property type="entry name" value="NADHDHGNASE5"/>
</dbReference>
<evidence type="ECO:0000259" key="8">
    <source>
        <dbReference type="Pfam" id="PF00662"/>
    </source>
</evidence>
<dbReference type="Pfam" id="PF00662">
    <property type="entry name" value="Proton_antipo_N"/>
    <property type="match status" value="1"/>
</dbReference>
<dbReference type="GO" id="GO:0042773">
    <property type="term" value="P:ATP synthesis coupled electron transport"/>
    <property type="evidence" value="ECO:0007669"/>
    <property type="project" value="InterPro"/>
</dbReference>
<evidence type="ECO:0000256" key="2">
    <source>
        <dbReference type="ARBA" id="ARBA00022692"/>
    </source>
</evidence>
<dbReference type="GO" id="GO:0016020">
    <property type="term" value="C:membrane"/>
    <property type="evidence" value="ECO:0007669"/>
    <property type="project" value="UniProtKB-SubCell"/>
</dbReference>
<feature type="domain" description="NADH:quinone oxidoreductase/Mrp antiporter transmembrane" evidence="7">
    <location>
        <begin position="130"/>
        <end position="371"/>
    </location>
</feature>
<dbReference type="GO" id="GO:0008137">
    <property type="term" value="F:NADH dehydrogenase (ubiquinone) activity"/>
    <property type="evidence" value="ECO:0007669"/>
    <property type="project" value="InterPro"/>
</dbReference>
<feature type="transmembrane region" description="Helical" evidence="6">
    <location>
        <begin position="167"/>
        <end position="189"/>
    </location>
</feature>
<gene>
    <name evidence="9" type="ORF">G3M70_09280</name>
</gene>
<evidence type="ECO:0000259" key="7">
    <source>
        <dbReference type="Pfam" id="PF00361"/>
    </source>
</evidence>
<dbReference type="KEGG" id="nli:G3M70_09280"/>
<dbReference type="InterPro" id="IPR001516">
    <property type="entry name" value="Proton_antipo_N"/>
</dbReference>
<sequence>MTLPILIPLFPLLAGLLIWVYGNRMPNHVAKVGIIATSISCLISAWTLYYVSNEGTVRFVFWTLSSEGSAILKIGMLVDRLTATMMMLITSVSVVIHVYSVRYLEGDNGYVRFFGLLSFMTFVILSLVSSPNLFMLFMFWQLLSLALYLILNFNFSHPDACRNAFKTFFVHRVGDVSFLCGLFLAYKYFGTLEFNELFAAAAENPYTVSLLPGNLFEIDVIALIGLLIFVGAMAKSSQFPLHVWLPDTMDSPTPVSALMHAGIINAGGFLLNRLAPFYALSSTTLHIVFLIGVLTVLLGASMMLAQNDIKKTLGFSTMGQMGYMIMECGLGAFALAIFHLIAHGLFKATLFLGAGTGIHASREEPKLPHSSEHIIEENKSSTHLTWVTGLVVTLLMPLVILMIAHDMLEIPLQDAHGAVIFLFFGWVTASQVMFSLYRLQAVDSWKVACTMIGALFFIGFVYLWAGEEFTHFLYPEPGVSESFFVAAAFNPHVFDLIIFTATALILVGWFVLYTNAKGQKIFIADWLVSLRKQMYILLINRFYVDLAYVRWSRNILRLAQKVAHRF</sequence>
<evidence type="ECO:0000313" key="10">
    <source>
        <dbReference type="Proteomes" id="UP000594688"/>
    </source>
</evidence>
<evidence type="ECO:0000256" key="4">
    <source>
        <dbReference type="ARBA" id="ARBA00023136"/>
    </source>
</evidence>
<dbReference type="Proteomes" id="UP000594688">
    <property type="component" value="Chromosome"/>
</dbReference>
<dbReference type="PANTHER" id="PTHR42829:SF1">
    <property type="entry name" value="INORGANIC CARBON TRANSPORTER SUBUNIT DABB-RELATED"/>
    <property type="match status" value="1"/>
</dbReference>
<feature type="domain" description="NADH-Ubiquinone oxidoreductase (complex I) chain 5 N-terminal" evidence="8">
    <location>
        <begin position="69"/>
        <end position="114"/>
    </location>
</feature>
<feature type="transmembrane region" description="Helical" evidence="6">
    <location>
        <begin position="321"/>
        <end position="342"/>
    </location>
</feature>
<feature type="transmembrane region" description="Helical" evidence="6">
    <location>
        <begin position="29"/>
        <end position="51"/>
    </location>
</feature>
<keyword evidence="4 6" id="KW-0472">Membrane</keyword>
<name>A0A7T0BW49_9BACT</name>
<evidence type="ECO:0000256" key="6">
    <source>
        <dbReference type="SAM" id="Phobius"/>
    </source>
</evidence>
<feature type="transmembrane region" description="Helical" evidence="6">
    <location>
        <begin position="416"/>
        <end position="439"/>
    </location>
</feature>
<dbReference type="InterPro" id="IPR003945">
    <property type="entry name" value="NU5C-like"/>
</dbReference>
<dbReference type="PANTHER" id="PTHR42829">
    <property type="entry name" value="NADH-UBIQUINONE OXIDOREDUCTASE CHAIN 5"/>
    <property type="match status" value="1"/>
</dbReference>
<organism evidence="9 10">
    <name type="scientific">Candidatus Nitronauta litoralis</name>
    <dbReference type="NCBI Taxonomy" id="2705533"/>
    <lineage>
        <taxon>Bacteria</taxon>
        <taxon>Pseudomonadati</taxon>
        <taxon>Nitrospinota/Tectimicrobiota group</taxon>
        <taxon>Nitrospinota</taxon>
        <taxon>Nitrospinia</taxon>
        <taxon>Nitrospinales</taxon>
        <taxon>Nitrospinaceae</taxon>
        <taxon>Candidatus Nitronauta</taxon>
    </lineage>
</organism>
<protein>
    <submittedName>
        <fullName evidence="9">NADH-quinone oxidoreductase subunit L</fullName>
    </submittedName>
</protein>